<evidence type="ECO:0000313" key="6">
    <source>
        <dbReference type="Proteomes" id="UP000295620"/>
    </source>
</evidence>
<gene>
    <name evidence="5" type="ORF">ATK78_0953</name>
</gene>
<evidence type="ECO:0000256" key="1">
    <source>
        <dbReference type="ARBA" id="ARBA00023015"/>
    </source>
</evidence>
<dbReference type="RefSeq" id="WP_133574864.1">
    <property type="nucleotide sequence ID" value="NZ_SNYC01000003.1"/>
</dbReference>
<keyword evidence="2" id="KW-0238">DNA-binding</keyword>
<dbReference type="InterPro" id="IPR018060">
    <property type="entry name" value="HTH_AraC"/>
</dbReference>
<evidence type="ECO:0000259" key="4">
    <source>
        <dbReference type="PROSITE" id="PS01124"/>
    </source>
</evidence>
<keyword evidence="3" id="KW-0804">Transcription</keyword>
<keyword evidence="6" id="KW-1185">Reference proteome</keyword>
<feature type="domain" description="HTH araC/xylS-type" evidence="4">
    <location>
        <begin position="198"/>
        <end position="303"/>
    </location>
</feature>
<evidence type="ECO:0000313" key="5">
    <source>
        <dbReference type="EMBL" id="TDQ11823.1"/>
    </source>
</evidence>
<accession>A0A4V3D1M9</accession>
<dbReference type="EMBL" id="SNYC01000003">
    <property type="protein sequence ID" value="TDQ11823.1"/>
    <property type="molecule type" value="Genomic_DNA"/>
</dbReference>
<dbReference type="InterPro" id="IPR009057">
    <property type="entry name" value="Homeodomain-like_sf"/>
</dbReference>
<dbReference type="Gene3D" id="1.10.10.60">
    <property type="entry name" value="Homeodomain-like"/>
    <property type="match status" value="1"/>
</dbReference>
<reference evidence="5 6" key="1">
    <citation type="submission" date="2019-03" db="EMBL/GenBank/DDBJ databases">
        <title>Genomic Encyclopedia of Archaeal and Bacterial Type Strains, Phase II (KMG-II): from individual species to whole genera.</title>
        <authorList>
            <person name="Goeker M."/>
        </authorList>
    </citation>
    <scope>NUCLEOTIDE SEQUENCE [LARGE SCALE GENOMIC DNA]</scope>
    <source>
        <strain evidence="5 6">DSM 19035</strain>
    </source>
</reference>
<name>A0A4V3D1M9_9SPHI</name>
<evidence type="ECO:0000256" key="3">
    <source>
        <dbReference type="ARBA" id="ARBA00023163"/>
    </source>
</evidence>
<organism evidence="5 6">
    <name type="scientific">Pedobacter metabolipauper</name>
    <dbReference type="NCBI Taxonomy" id="425513"/>
    <lineage>
        <taxon>Bacteria</taxon>
        <taxon>Pseudomonadati</taxon>
        <taxon>Bacteroidota</taxon>
        <taxon>Sphingobacteriia</taxon>
        <taxon>Sphingobacteriales</taxon>
        <taxon>Sphingobacteriaceae</taxon>
        <taxon>Pedobacter</taxon>
    </lineage>
</organism>
<dbReference type="GO" id="GO:0003700">
    <property type="term" value="F:DNA-binding transcription factor activity"/>
    <property type="evidence" value="ECO:0007669"/>
    <property type="project" value="InterPro"/>
</dbReference>
<dbReference type="OrthoDB" id="629929at2"/>
<dbReference type="Pfam" id="PF12833">
    <property type="entry name" value="HTH_18"/>
    <property type="match status" value="1"/>
</dbReference>
<dbReference type="GO" id="GO:0043565">
    <property type="term" value="F:sequence-specific DNA binding"/>
    <property type="evidence" value="ECO:0007669"/>
    <property type="project" value="InterPro"/>
</dbReference>
<comment type="caution">
    <text evidence="5">The sequence shown here is derived from an EMBL/GenBank/DDBJ whole genome shotgun (WGS) entry which is preliminary data.</text>
</comment>
<sequence>MQNRVIHKINTISEYHKVMGLPKPEHPLISVIDYGSIQLHCMANRGYMFDFYSILIDRDFKGNMKYGQQSGVFEEGVMFFMSPGQVFEVKAYEEENAARSGWLLLIHPDFLWKTALAKTIRNYDYFDYFVNEALFLSDKEEKSVVAIMENMAREYCSNIDKFSAPVIIAQLELLLIYADRFYQRQFITRKQSGHSILDRLEALLDGYFKNGELTVDGMPTVQYVAASLNLSAGYLSGLLKTLTGKSTQHYIQDRLIEHAKAQLSTTDQSVSEIAYGLGFEHPQSFSRLFKAKTSLSPLDFRASFN</sequence>
<evidence type="ECO:0000256" key="2">
    <source>
        <dbReference type="ARBA" id="ARBA00023125"/>
    </source>
</evidence>
<dbReference type="Proteomes" id="UP000295620">
    <property type="component" value="Unassembled WGS sequence"/>
</dbReference>
<dbReference type="SMART" id="SM00342">
    <property type="entry name" value="HTH_ARAC"/>
    <property type="match status" value="1"/>
</dbReference>
<dbReference type="AlphaFoldDB" id="A0A4V3D1M9"/>
<dbReference type="PROSITE" id="PS01124">
    <property type="entry name" value="HTH_ARAC_FAMILY_2"/>
    <property type="match status" value="1"/>
</dbReference>
<dbReference type="SUPFAM" id="SSF46689">
    <property type="entry name" value="Homeodomain-like"/>
    <property type="match status" value="1"/>
</dbReference>
<dbReference type="PANTHER" id="PTHR43280">
    <property type="entry name" value="ARAC-FAMILY TRANSCRIPTIONAL REGULATOR"/>
    <property type="match status" value="1"/>
</dbReference>
<protein>
    <submittedName>
        <fullName evidence="5">Helix-turn-helix protein</fullName>
    </submittedName>
</protein>
<keyword evidence="1" id="KW-0805">Transcription regulation</keyword>
<dbReference type="PANTHER" id="PTHR43280:SF32">
    <property type="entry name" value="TRANSCRIPTIONAL REGULATORY PROTEIN"/>
    <property type="match status" value="1"/>
</dbReference>
<proteinExistence type="predicted"/>